<comment type="caution">
    <text evidence="1">The sequence shown here is derived from an EMBL/GenBank/DDBJ whole genome shotgun (WGS) entry which is preliminary data.</text>
</comment>
<gene>
    <name evidence="1" type="ORF">F4820DRAFT_431439</name>
</gene>
<sequence>MSSEPQDLCKIPATASPDGVYNFENPVTLEPDLIAASAIMTGVATVFFAGRLRQNFHSFGWSDAFAVLGYLSSLAYTTNNLLMLRFARHLWDVPLCLFNADYVKQIFVEETMNQVARFFTKGSILILYLQLFGNIRWLRVAVAIGLVFDFLLYGSMVAVFIYFGVPHGNEVWEDLLTNGMGQHLAPLGVVQGPCTVLLDLYIFVLPLPILWGLQMTLRKRLRMAAVFATGLLGVIASLVTLRYLVILLHAEDDFTWASTITFIWCIVENNVAIAVSSTPAFVAFTRVYIVDTAAFRSLTSLISRGHRGGSTSGEEHPYFSKPGSIITWGRMRSPGNATRTGNVGGKRKLDTTQPWYYELSDTALNTSSSASRMGTVMEADAPGITKTTAIRQIST</sequence>
<name>A0ACB9YRW7_9PEZI</name>
<evidence type="ECO:0000313" key="2">
    <source>
        <dbReference type="Proteomes" id="UP001497700"/>
    </source>
</evidence>
<reference evidence="1 2" key="1">
    <citation type="journal article" date="2022" name="New Phytol.">
        <title>Ecological generalism drives hyperdiversity of secondary metabolite gene clusters in xylarialean endophytes.</title>
        <authorList>
            <person name="Franco M.E.E."/>
            <person name="Wisecaver J.H."/>
            <person name="Arnold A.E."/>
            <person name="Ju Y.M."/>
            <person name="Slot J.C."/>
            <person name="Ahrendt S."/>
            <person name="Moore L.P."/>
            <person name="Eastman K.E."/>
            <person name="Scott K."/>
            <person name="Konkel Z."/>
            <person name="Mondo S.J."/>
            <person name="Kuo A."/>
            <person name="Hayes R.D."/>
            <person name="Haridas S."/>
            <person name="Andreopoulos B."/>
            <person name="Riley R."/>
            <person name="LaButti K."/>
            <person name="Pangilinan J."/>
            <person name="Lipzen A."/>
            <person name="Amirebrahimi M."/>
            <person name="Yan J."/>
            <person name="Adam C."/>
            <person name="Keymanesh K."/>
            <person name="Ng V."/>
            <person name="Louie K."/>
            <person name="Northen T."/>
            <person name="Drula E."/>
            <person name="Henrissat B."/>
            <person name="Hsieh H.M."/>
            <person name="Youens-Clark K."/>
            <person name="Lutzoni F."/>
            <person name="Miadlikowska J."/>
            <person name="Eastwood D.C."/>
            <person name="Hamelin R.C."/>
            <person name="Grigoriev I.V."/>
            <person name="U'Ren J.M."/>
        </authorList>
    </citation>
    <scope>NUCLEOTIDE SEQUENCE [LARGE SCALE GENOMIC DNA]</scope>
    <source>
        <strain evidence="1 2">CBS 119005</strain>
    </source>
</reference>
<keyword evidence="2" id="KW-1185">Reference proteome</keyword>
<evidence type="ECO:0000313" key="1">
    <source>
        <dbReference type="EMBL" id="KAI4862132.1"/>
    </source>
</evidence>
<organism evidence="1 2">
    <name type="scientific">Hypoxylon rubiginosum</name>
    <dbReference type="NCBI Taxonomy" id="110542"/>
    <lineage>
        <taxon>Eukaryota</taxon>
        <taxon>Fungi</taxon>
        <taxon>Dikarya</taxon>
        <taxon>Ascomycota</taxon>
        <taxon>Pezizomycotina</taxon>
        <taxon>Sordariomycetes</taxon>
        <taxon>Xylariomycetidae</taxon>
        <taxon>Xylariales</taxon>
        <taxon>Hypoxylaceae</taxon>
        <taxon>Hypoxylon</taxon>
    </lineage>
</organism>
<dbReference type="Proteomes" id="UP001497700">
    <property type="component" value="Unassembled WGS sequence"/>
</dbReference>
<proteinExistence type="predicted"/>
<dbReference type="EMBL" id="MU393533">
    <property type="protein sequence ID" value="KAI4862132.1"/>
    <property type="molecule type" value="Genomic_DNA"/>
</dbReference>
<protein>
    <submittedName>
        <fullName evidence="1">Uncharacterized protein</fullName>
    </submittedName>
</protein>
<accession>A0ACB9YRW7</accession>